<evidence type="ECO:0000256" key="3">
    <source>
        <dbReference type="ARBA" id="ARBA00022741"/>
    </source>
</evidence>
<accession>A0A814HDF2</accession>
<reference evidence="8" key="1">
    <citation type="submission" date="2021-02" db="EMBL/GenBank/DDBJ databases">
        <authorList>
            <person name="Nowell W R."/>
        </authorList>
    </citation>
    <scope>NUCLEOTIDE SEQUENCE</scope>
</reference>
<proteinExistence type="inferred from homology"/>
<feature type="domain" description="RING-type" evidence="7">
    <location>
        <begin position="257"/>
        <end position="296"/>
    </location>
</feature>
<dbReference type="Proteomes" id="UP000663889">
    <property type="component" value="Unassembled WGS sequence"/>
</dbReference>
<keyword evidence="4 6" id="KW-0863">Zinc-finger</keyword>
<dbReference type="PANTHER" id="PTHR45969">
    <property type="entry name" value="RING ZINC FINGER PROTEIN-RELATED"/>
    <property type="match status" value="1"/>
</dbReference>
<protein>
    <recommendedName>
        <fullName evidence="7">RING-type domain-containing protein</fullName>
    </recommendedName>
</protein>
<dbReference type="SUPFAM" id="SSF57850">
    <property type="entry name" value="RING/U-box"/>
    <property type="match status" value="1"/>
</dbReference>
<dbReference type="PANTHER" id="PTHR45969:SF69">
    <property type="entry name" value="FINGER DOMAIN PROTEIN, PUTATIVE (AFU_ORTHOLOGUE AFUA_3G12190)-RELATED"/>
    <property type="match status" value="1"/>
</dbReference>
<dbReference type="PROSITE" id="PS50089">
    <property type="entry name" value="ZF_RING_2"/>
    <property type="match status" value="1"/>
</dbReference>
<dbReference type="Proteomes" id="UP000663874">
    <property type="component" value="Unassembled WGS sequence"/>
</dbReference>
<comment type="similarity">
    <text evidence="1">Belongs to the TRAFAC class TrmE-Era-EngA-EngB-Septin-like GTPase superfamily. AIG1/Toc34/Toc159-like paraseptin GTPase family. IAN subfamily.</text>
</comment>
<dbReference type="InterPro" id="IPR013083">
    <property type="entry name" value="Znf_RING/FYVE/PHD"/>
</dbReference>
<dbReference type="SMART" id="SM00184">
    <property type="entry name" value="RING"/>
    <property type="match status" value="1"/>
</dbReference>
<evidence type="ECO:0000256" key="6">
    <source>
        <dbReference type="PROSITE-ProRule" id="PRU00175"/>
    </source>
</evidence>
<dbReference type="EMBL" id="CAJNOO010000680">
    <property type="protein sequence ID" value="CAF1009372.1"/>
    <property type="molecule type" value="Genomic_DNA"/>
</dbReference>
<dbReference type="Gene3D" id="3.30.40.10">
    <property type="entry name" value="Zinc/RING finger domain, C3HC4 (zinc finger)"/>
    <property type="match status" value="1"/>
</dbReference>
<sequence length="324" mass="37603">MNVKKRFLFLGPTGVGKSSLINVLCNDDVRKEYMNAPATVGSTTSGVTQSFTTYYDSNKYAYTDSIGFGDTRFTTDEIVTLIKQLIDNAVIGYNKIYLCIQYGRISMDIWRYIDLIISVFGEDGLKWCTIIFTHCNEENMNTEMFLNINKDDEKMIQLMDKVGNVIFGDLQTHSNQQVDCLLKDIRKRFLDNVKFDVTHSSNFYYFPKPNDHNSWLSSVCNVVERFTQIKIPVEDILAYIKSITIIKLDMTHYYDDCSICYEPMYHTNSIITTCGHVFHKKCIADWFDYRHTCPRCIEPCGLQQLLNWLPSQLSLKRSQEQSKH</sequence>
<dbReference type="OrthoDB" id="1925699at2759"/>
<dbReference type="GO" id="GO:0061630">
    <property type="term" value="F:ubiquitin protein ligase activity"/>
    <property type="evidence" value="ECO:0007669"/>
    <property type="project" value="TreeGrafter"/>
</dbReference>
<dbReference type="InterPro" id="IPR027417">
    <property type="entry name" value="P-loop_NTPase"/>
</dbReference>
<dbReference type="GO" id="GO:0008270">
    <property type="term" value="F:zinc ion binding"/>
    <property type="evidence" value="ECO:0007669"/>
    <property type="project" value="UniProtKB-KW"/>
</dbReference>
<dbReference type="AlphaFoldDB" id="A0A814HDF2"/>
<evidence type="ECO:0000313" key="10">
    <source>
        <dbReference type="EMBL" id="CAF3789431.1"/>
    </source>
</evidence>
<evidence type="ECO:0000256" key="5">
    <source>
        <dbReference type="ARBA" id="ARBA00022833"/>
    </source>
</evidence>
<evidence type="ECO:0000313" key="8">
    <source>
        <dbReference type="EMBL" id="CAF1009372.1"/>
    </source>
</evidence>
<dbReference type="CDD" id="cd16448">
    <property type="entry name" value="RING-H2"/>
    <property type="match status" value="1"/>
</dbReference>
<name>A0A814HDF2_9BILA</name>
<evidence type="ECO:0000256" key="1">
    <source>
        <dbReference type="ARBA" id="ARBA00008535"/>
    </source>
</evidence>
<keyword evidence="3" id="KW-0547">Nucleotide-binding</keyword>
<organism evidence="8 11">
    <name type="scientific">Rotaria sordida</name>
    <dbReference type="NCBI Taxonomy" id="392033"/>
    <lineage>
        <taxon>Eukaryota</taxon>
        <taxon>Metazoa</taxon>
        <taxon>Spiralia</taxon>
        <taxon>Gnathifera</taxon>
        <taxon>Rotifera</taxon>
        <taxon>Eurotatoria</taxon>
        <taxon>Bdelloidea</taxon>
        <taxon>Philodinida</taxon>
        <taxon>Philodinidae</taxon>
        <taxon>Rotaria</taxon>
    </lineage>
</organism>
<dbReference type="GO" id="GO:0016567">
    <property type="term" value="P:protein ubiquitination"/>
    <property type="evidence" value="ECO:0007669"/>
    <property type="project" value="TreeGrafter"/>
</dbReference>
<dbReference type="Gene3D" id="3.40.50.300">
    <property type="entry name" value="P-loop containing nucleotide triphosphate hydrolases"/>
    <property type="match status" value="1"/>
</dbReference>
<dbReference type="GO" id="GO:0005525">
    <property type="term" value="F:GTP binding"/>
    <property type="evidence" value="ECO:0007669"/>
    <property type="project" value="InterPro"/>
</dbReference>
<dbReference type="InterPro" id="IPR001841">
    <property type="entry name" value="Znf_RING"/>
</dbReference>
<evidence type="ECO:0000256" key="2">
    <source>
        <dbReference type="ARBA" id="ARBA00022723"/>
    </source>
</evidence>
<evidence type="ECO:0000259" key="7">
    <source>
        <dbReference type="PROSITE" id="PS50089"/>
    </source>
</evidence>
<dbReference type="InterPro" id="IPR006703">
    <property type="entry name" value="G_AIG1"/>
</dbReference>
<dbReference type="Proteomes" id="UP000663882">
    <property type="component" value="Unassembled WGS sequence"/>
</dbReference>
<dbReference type="SUPFAM" id="SSF52540">
    <property type="entry name" value="P-loop containing nucleoside triphosphate hydrolases"/>
    <property type="match status" value="1"/>
</dbReference>
<keyword evidence="2" id="KW-0479">Metal-binding</keyword>
<gene>
    <name evidence="10" type="ORF">FNK824_LOCUS14351</name>
    <name evidence="8" type="ORF">RFH988_LOCUS14593</name>
    <name evidence="9" type="ORF">SEV965_LOCUS16022</name>
</gene>
<dbReference type="EMBL" id="CAJOBE010001972">
    <property type="protein sequence ID" value="CAF3789431.1"/>
    <property type="molecule type" value="Genomic_DNA"/>
</dbReference>
<evidence type="ECO:0000313" key="9">
    <source>
        <dbReference type="EMBL" id="CAF1103938.1"/>
    </source>
</evidence>
<dbReference type="CDD" id="cd00882">
    <property type="entry name" value="Ras_like_GTPase"/>
    <property type="match status" value="1"/>
</dbReference>
<dbReference type="Pfam" id="PF04548">
    <property type="entry name" value="AIG1"/>
    <property type="match status" value="1"/>
</dbReference>
<evidence type="ECO:0000256" key="4">
    <source>
        <dbReference type="ARBA" id="ARBA00022771"/>
    </source>
</evidence>
<dbReference type="EMBL" id="CAJNOU010000862">
    <property type="protein sequence ID" value="CAF1103938.1"/>
    <property type="molecule type" value="Genomic_DNA"/>
</dbReference>
<keyword evidence="5" id="KW-0862">Zinc</keyword>
<dbReference type="Pfam" id="PF13639">
    <property type="entry name" value="zf-RING_2"/>
    <property type="match status" value="1"/>
</dbReference>
<comment type="caution">
    <text evidence="8">The sequence shown here is derived from an EMBL/GenBank/DDBJ whole genome shotgun (WGS) entry which is preliminary data.</text>
</comment>
<evidence type="ECO:0000313" key="11">
    <source>
        <dbReference type="Proteomes" id="UP000663882"/>
    </source>
</evidence>